<feature type="compositionally biased region" description="Basic and acidic residues" evidence="1">
    <location>
        <begin position="160"/>
        <end position="170"/>
    </location>
</feature>
<dbReference type="HOGENOM" id="CLU_546990_0_0_1"/>
<feature type="non-terminal residue" evidence="2">
    <location>
        <position position="499"/>
    </location>
</feature>
<feature type="compositionally biased region" description="Basic residues" evidence="1">
    <location>
        <begin position="13"/>
        <end position="22"/>
    </location>
</feature>
<gene>
    <name evidence="2" type="ORF">M378DRAFT_19020</name>
</gene>
<feature type="compositionally biased region" description="Basic residues" evidence="1">
    <location>
        <begin position="64"/>
        <end position="83"/>
    </location>
</feature>
<dbReference type="AlphaFoldDB" id="A0A0C2WE42"/>
<reference evidence="2 3" key="1">
    <citation type="submission" date="2014-04" db="EMBL/GenBank/DDBJ databases">
        <title>Evolutionary Origins and Diversification of the Mycorrhizal Mutualists.</title>
        <authorList>
            <consortium name="DOE Joint Genome Institute"/>
            <consortium name="Mycorrhizal Genomics Consortium"/>
            <person name="Kohler A."/>
            <person name="Kuo A."/>
            <person name="Nagy L.G."/>
            <person name="Floudas D."/>
            <person name="Copeland A."/>
            <person name="Barry K.W."/>
            <person name="Cichocki N."/>
            <person name="Veneault-Fourrey C."/>
            <person name="LaButti K."/>
            <person name="Lindquist E.A."/>
            <person name="Lipzen A."/>
            <person name="Lundell T."/>
            <person name="Morin E."/>
            <person name="Murat C."/>
            <person name="Riley R."/>
            <person name="Ohm R."/>
            <person name="Sun H."/>
            <person name="Tunlid A."/>
            <person name="Henrissat B."/>
            <person name="Grigoriev I.V."/>
            <person name="Hibbett D.S."/>
            <person name="Martin F."/>
        </authorList>
    </citation>
    <scope>NUCLEOTIDE SEQUENCE [LARGE SCALE GENOMIC DNA]</scope>
    <source>
        <strain evidence="2 3">Koide BX008</strain>
    </source>
</reference>
<keyword evidence="3" id="KW-1185">Reference proteome</keyword>
<feature type="compositionally biased region" description="Basic and acidic residues" evidence="1">
    <location>
        <begin position="122"/>
        <end position="131"/>
    </location>
</feature>
<feature type="compositionally biased region" description="Acidic residues" evidence="1">
    <location>
        <begin position="132"/>
        <end position="159"/>
    </location>
</feature>
<name>A0A0C2WE42_AMAMK</name>
<feature type="region of interest" description="Disordered" evidence="1">
    <location>
        <begin position="1"/>
        <end position="186"/>
    </location>
</feature>
<evidence type="ECO:0000313" key="3">
    <source>
        <dbReference type="Proteomes" id="UP000054549"/>
    </source>
</evidence>
<accession>A0A0C2WE42</accession>
<dbReference type="InParanoid" id="A0A0C2WE42"/>
<dbReference type="Proteomes" id="UP000054549">
    <property type="component" value="Unassembled WGS sequence"/>
</dbReference>
<feature type="compositionally biased region" description="Acidic residues" evidence="1">
    <location>
        <begin position="40"/>
        <end position="57"/>
    </location>
</feature>
<dbReference type="OrthoDB" id="3070904at2759"/>
<evidence type="ECO:0000256" key="1">
    <source>
        <dbReference type="SAM" id="MobiDB-lite"/>
    </source>
</evidence>
<sequence>MPAKPRSPTLSPRKTRNQRKRTLSVLSDKSIKVAKKRREEEEEEERSACAEDDDNNVNEEGAKKTGKQRKTPATRAHINSKAKKGADAPPTRAEDILSRRGVSVAPPRHLHSEPEYLPFAAPKHEPYRVHQEDEEEESDDEDEDEDEEDQDQDQDQDQEETMKEIDKADEYQPPDDSGDEGSGSQDVVMEKGDLGVIQENDSGMVEGDNGGLQGTESEAIQKGKEVVSASNEEVGKEVAGEINKNTMPPPHGSSRVTGGILRGRAVGNVLSLPDAPDFLDDVIPEVGTVKLYSDLSQHPSTHRPVLTMKTKMMSSLKPILEKLVNRYSPISKYRIYVHEDGHWSVKGEFKNALEEDEDVIWVRERDNKMMLSICAEGKDSLDVPSTSHVPGLGASFAPVSVAVGKGQLSKTELIAALNIPEQLTNYVKNPGLRLNYAKYKACLTAQDTLARKMKDGSWPEGAKKPTATEIVELFMSKSYWHKYITAAFHDISHYPLIKD</sequence>
<organism evidence="2 3">
    <name type="scientific">Amanita muscaria (strain Koide BX008)</name>
    <dbReference type="NCBI Taxonomy" id="946122"/>
    <lineage>
        <taxon>Eukaryota</taxon>
        <taxon>Fungi</taxon>
        <taxon>Dikarya</taxon>
        <taxon>Basidiomycota</taxon>
        <taxon>Agaricomycotina</taxon>
        <taxon>Agaricomycetes</taxon>
        <taxon>Agaricomycetidae</taxon>
        <taxon>Agaricales</taxon>
        <taxon>Pluteineae</taxon>
        <taxon>Amanitaceae</taxon>
        <taxon>Amanita</taxon>
    </lineage>
</organism>
<protein>
    <submittedName>
        <fullName evidence="2">Uncharacterized protein</fullName>
    </submittedName>
</protein>
<evidence type="ECO:0000313" key="2">
    <source>
        <dbReference type="EMBL" id="KIL54318.1"/>
    </source>
</evidence>
<dbReference type="EMBL" id="KN818817">
    <property type="protein sequence ID" value="KIL54318.1"/>
    <property type="molecule type" value="Genomic_DNA"/>
</dbReference>
<proteinExistence type="predicted"/>